<evidence type="ECO:0000313" key="1">
    <source>
        <dbReference type="EMBL" id="PQP07469.1"/>
    </source>
</evidence>
<reference evidence="1 2" key="1">
    <citation type="submission" date="2018-02" db="EMBL/GenBank/DDBJ databases">
        <title>Draft genome sequencing of Burkholderia cepacia Y14-15.</title>
        <authorList>
            <person name="Zheng B.-X."/>
        </authorList>
    </citation>
    <scope>NUCLEOTIDE SEQUENCE [LARGE SCALE GENOMIC DNA]</scope>
    <source>
        <strain evidence="1 2">Y14-15</strain>
    </source>
</reference>
<name>A0A2S8HYF9_BURCE</name>
<evidence type="ECO:0000313" key="2">
    <source>
        <dbReference type="Proteomes" id="UP000238206"/>
    </source>
</evidence>
<evidence type="ECO:0008006" key="3">
    <source>
        <dbReference type="Google" id="ProtNLM"/>
    </source>
</evidence>
<accession>A0A2S8HYF9</accession>
<dbReference type="EMBL" id="PUIQ01000113">
    <property type="protein sequence ID" value="PQP07469.1"/>
    <property type="molecule type" value="Genomic_DNA"/>
</dbReference>
<organism evidence="1 2">
    <name type="scientific">Burkholderia cepacia</name>
    <name type="common">Pseudomonas cepacia</name>
    <dbReference type="NCBI Taxonomy" id="292"/>
    <lineage>
        <taxon>Bacteria</taxon>
        <taxon>Pseudomonadati</taxon>
        <taxon>Pseudomonadota</taxon>
        <taxon>Betaproteobacteria</taxon>
        <taxon>Burkholderiales</taxon>
        <taxon>Burkholderiaceae</taxon>
        <taxon>Burkholderia</taxon>
        <taxon>Burkholderia cepacia complex</taxon>
    </lineage>
</organism>
<dbReference type="Proteomes" id="UP000238206">
    <property type="component" value="Unassembled WGS sequence"/>
</dbReference>
<gene>
    <name evidence="1" type="ORF">C5615_37685</name>
</gene>
<comment type="caution">
    <text evidence="1">The sequence shown here is derived from an EMBL/GenBank/DDBJ whole genome shotgun (WGS) entry which is preliminary data.</text>
</comment>
<dbReference type="AlphaFoldDB" id="A0A2S8HYF9"/>
<protein>
    <recommendedName>
        <fullName evidence="3">RNA methyltransferase</fullName>
    </recommendedName>
</protein>
<proteinExistence type="predicted"/>
<sequence length="66" mass="7757">MASYKDIQTFVKQRHGIVAQTCWIAHVKELNGLPLRGKRTVERVKPCPPQWRAAIEEAMRHYGWLR</sequence>